<accession>A0A168BX21</accession>
<reference evidence="2 3" key="1">
    <citation type="journal article" date="2016" name="Genome Biol. Evol.">
        <title>Divergent and convergent evolution of fungal pathogenicity.</title>
        <authorList>
            <person name="Shang Y."/>
            <person name="Xiao G."/>
            <person name="Zheng P."/>
            <person name="Cen K."/>
            <person name="Zhan S."/>
            <person name="Wang C."/>
        </authorList>
    </citation>
    <scope>NUCLEOTIDE SEQUENCE [LARGE SCALE GENOMIC DNA]</scope>
    <source>
        <strain evidence="2 3">ARSEF 2679</strain>
    </source>
</reference>
<dbReference type="OrthoDB" id="408373at2759"/>
<dbReference type="GeneID" id="30018922"/>
<evidence type="ECO:0000313" key="2">
    <source>
        <dbReference type="EMBL" id="OAA70656.1"/>
    </source>
</evidence>
<dbReference type="PANTHER" id="PTHR37017:SF11">
    <property type="entry name" value="ESTERASE_LIPASE_THIOESTERASE DOMAIN-CONTAINING PROTEIN"/>
    <property type="match status" value="1"/>
</dbReference>
<dbReference type="InterPro" id="IPR000073">
    <property type="entry name" value="AB_hydrolase_1"/>
</dbReference>
<dbReference type="AlphaFoldDB" id="A0A168BX21"/>
<organism evidence="2 3">
    <name type="scientific">Cordyceps fumosorosea (strain ARSEF 2679)</name>
    <name type="common">Isaria fumosorosea</name>
    <dbReference type="NCBI Taxonomy" id="1081104"/>
    <lineage>
        <taxon>Eukaryota</taxon>
        <taxon>Fungi</taxon>
        <taxon>Dikarya</taxon>
        <taxon>Ascomycota</taxon>
        <taxon>Pezizomycotina</taxon>
        <taxon>Sordariomycetes</taxon>
        <taxon>Hypocreomycetidae</taxon>
        <taxon>Hypocreales</taxon>
        <taxon>Cordycipitaceae</taxon>
        <taxon>Cordyceps</taxon>
    </lineage>
</organism>
<dbReference type="Proteomes" id="UP000076744">
    <property type="component" value="Unassembled WGS sequence"/>
</dbReference>
<dbReference type="InterPro" id="IPR029058">
    <property type="entry name" value="AB_hydrolase_fold"/>
</dbReference>
<comment type="caution">
    <text evidence="2">The sequence shown here is derived from an EMBL/GenBank/DDBJ whole genome shotgun (WGS) entry which is preliminary data.</text>
</comment>
<dbReference type="RefSeq" id="XP_018706943.1">
    <property type="nucleotide sequence ID" value="XM_018846236.1"/>
</dbReference>
<evidence type="ECO:0000313" key="3">
    <source>
        <dbReference type="Proteomes" id="UP000076744"/>
    </source>
</evidence>
<protein>
    <recommendedName>
        <fullName evidence="1">AB hydrolase-1 domain-containing protein</fullName>
    </recommendedName>
</protein>
<sequence>MSQPTAVLIVTGAWHVPAHYQKLRDALESRGVRTICETLPTNNNAVPPTATLHDDITFLRTLVAKEAAAGTRLTVLAHSWGGVVSSGALADLAVSSPGGGGGGGVADLVFMCAFVPREGESLTGMLGGTNPPYLVDDAGVLRWRNPIEHLYNDLEPAEAARAESLRVAAHGTAAQATPIDAGRKAAWRAIPTTYIFCEEDQALPLAVQEVMVRRVERDGVAVRRFSLKASHSPFLSMPDKVADIVLEVKGKGPE</sequence>
<dbReference type="EMBL" id="AZHB01000004">
    <property type="protein sequence ID" value="OAA70656.1"/>
    <property type="molecule type" value="Genomic_DNA"/>
</dbReference>
<evidence type="ECO:0000259" key="1">
    <source>
        <dbReference type="Pfam" id="PF12697"/>
    </source>
</evidence>
<dbReference type="STRING" id="1081104.A0A168BX21"/>
<dbReference type="Pfam" id="PF12697">
    <property type="entry name" value="Abhydrolase_6"/>
    <property type="match status" value="1"/>
</dbReference>
<proteinExistence type="predicted"/>
<dbReference type="Gene3D" id="3.40.50.1820">
    <property type="entry name" value="alpha/beta hydrolase"/>
    <property type="match status" value="1"/>
</dbReference>
<feature type="domain" description="AB hydrolase-1" evidence="1">
    <location>
        <begin position="7"/>
        <end position="243"/>
    </location>
</feature>
<dbReference type="PANTHER" id="PTHR37017">
    <property type="entry name" value="AB HYDROLASE-1 DOMAIN-CONTAINING PROTEIN-RELATED"/>
    <property type="match status" value="1"/>
</dbReference>
<gene>
    <name evidence="2" type="ORF">ISF_02630</name>
</gene>
<dbReference type="SUPFAM" id="SSF53474">
    <property type="entry name" value="alpha/beta-Hydrolases"/>
    <property type="match status" value="1"/>
</dbReference>
<dbReference type="InterPro" id="IPR052897">
    <property type="entry name" value="Sec-Metab_Biosynth_Hydrolase"/>
</dbReference>
<keyword evidence="3" id="KW-1185">Reference proteome</keyword>
<name>A0A168BX21_CORFA</name>